<dbReference type="InterPro" id="IPR036390">
    <property type="entry name" value="WH_DNA-bd_sf"/>
</dbReference>
<dbReference type="GO" id="GO:0005829">
    <property type="term" value="C:cytosol"/>
    <property type="evidence" value="ECO:0007669"/>
    <property type="project" value="TreeGrafter"/>
</dbReference>
<evidence type="ECO:0000256" key="4">
    <source>
        <dbReference type="ARBA" id="ARBA00023163"/>
    </source>
</evidence>
<dbReference type="PRINTS" id="PR00039">
    <property type="entry name" value="HTHLYSR"/>
</dbReference>
<sequence>MDIRQLKYFIAVVENKGFSRAAETLYLSQSTLSKVVKSLEDELDTTLLDRSNKQIELTETGKIVYQQGLQVLHSLDNITNQLFDIENLKQGHINIGLPPISGTLYFPEIIKTFTDMYPRIDLQIYEAGAYKVKNALLDGTVDIVVSMELESEANLDVIPLINDPLVVYVNQDHPLAQHASVSLNDLKDESFIALTSDYELRKKLVYECYKYHFKPSIQMESTQWDFILSMVNEGFGIAVMPYSLSSLLNFEKLTTVPIDDSAMSMDINFVVKSHKPLSTPLKTFIEYTKEHIHSMKFSNT</sequence>
<dbReference type="RefSeq" id="WP_103371387.1">
    <property type="nucleotide sequence ID" value="NZ_CBCRVO010000001.1"/>
</dbReference>
<dbReference type="PROSITE" id="PS50931">
    <property type="entry name" value="HTH_LYSR"/>
    <property type="match status" value="1"/>
</dbReference>
<dbReference type="GO" id="GO:0003700">
    <property type="term" value="F:DNA-binding transcription factor activity"/>
    <property type="evidence" value="ECO:0007669"/>
    <property type="project" value="InterPro"/>
</dbReference>
<evidence type="ECO:0000259" key="5">
    <source>
        <dbReference type="PROSITE" id="PS50931"/>
    </source>
</evidence>
<dbReference type="Gene3D" id="3.40.190.290">
    <property type="match status" value="1"/>
</dbReference>
<dbReference type="Gene3D" id="1.10.10.10">
    <property type="entry name" value="Winged helix-like DNA-binding domain superfamily/Winged helix DNA-binding domain"/>
    <property type="match status" value="1"/>
</dbReference>
<accession>A0A2K4FFU9</accession>
<keyword evidence="3" id="KW-0238">DNA-binding</keyword>
<evidence type="ECO:0000313" key="6">
    <source>
        <dbReference type="EMBL" id="POA10116.1"/>
    </source>
</evidence>
<dbReference type="GeneID" id="98297708"/>
<organism evidence="6 7">
    <name type="scientific">Staphylococcus argensis</name>
    <dbReference type="NCBI Taxonomy" id="1607738"/>
    <lineage>
        <taxon>Bacteria</taxon>
        <taxon>Bacillati</taxon>
        <taxon>Bacillota</taxon>
        <taxon>Bacilli</taxon>
        <taxon>Bacillales</taxon>
        <taxon>Staphylococcaceae</taxon>
        <taxon>Staphylococcus</taxon>
    </lineage>
</organism>
<dbReference type="InterPro" id="IPR005119">
    <property type="entry name" value="LysR_subst-bd"/>
</dbReference>
<evidence type="ECO:0000256" key="3">
    <source>
        <dbReference type="ARBA" id="ARBA00023125"/>
    </source>
</evidence>
<evidence type="ECO:0000313" key="7">
    <source>
        <dbReference type="Proteomes" id="UP000242712"/>
    </source>
</evidence>
<comment type="caution">
    <text evidence="6">The sequence shown here is derived from an EMBL/GenBank/DDBJ whole genome shotgun (WGS) entry which is preliminary data.</text>
</comment>
<gene>
    <name evidence="6" type="ORF">CD039_05040</name>
</gene>
<dbReference type="SUPFAM" id="SSF46785">
    <property type="entry name" value="Winged helix' DNA-binding domain"/>
    <property type="match status" value="1"/>
</dbReference>
<dbReference type="AlphaFoldDB" id="A0A2K4FFU9"/>
<dbReference type="EMBL" id="PPPX01000001">
    <property type="protein sequence ID" value="POA10116.1"/>
    <property type="molecule type" value="Genomic_DNA"/>
</dbReference>
<dbReference type="InterPro" id="IPR036388">
    <property type="entry name" value="WH-like_DNA-bd_sf"/>
</dbReference>
<keyword evidence="7" id="KW-1185">Reference proteome</keyword>
<keyword evidence="4" id="KW-0804">Transcription</keyword>
<dbReference type="Pfam" id="PF00126">
    <property type="entry name" value="HTH_1"/>
    <property type="match status" value="1"/>
</dbReference>
<name>A0A2K4FFU9_9STAP</name>
<dbReference type="SUPFAM" id="SSF53850">
    <property type="entry name" value="Periplasmic binding protein-like II"/>
    <property type="match status" value="1"/>
</dbReference>
<dbReference type="FunFam" id="1.10.10.10:FF:000001">
    <property type="entry name" value="LysR family transcriptional regulator"/>
    <property type="match status" value="1"/>
</dbReference>
<evidence type="ECO:0000256" key="1">
    <source>
        <dbReference type="ARBA" id="ARBA00009437"/>
    </source>
</evidence>
<dbReference type="PANTHER" id="PTHR30419">
    <property type="entry name" value="HTH-TYPE TRANSCRIPTIONAL REGULATOR YBHD"/>
    <property type="match status" value="1"/>
</dbReference>
<feature type="domain" description="HTH lysR-type" evidence="5">
    <location>
        <begin position="1"/>
        <end position="58"/>
    </location>
</feature>
<dbReference type="InterPro" id="IPR050950">
    <property type="entry name" value="HTH-type_LysR_regulators"/>
</dbReference>
<dbReference type="Pfam" id="PF03466">
    <property type="entry name" value="LysR_substrate"/>
    <property type="match status" value="1"/>
</dbReference>
<comment type="similarity">
    <text evidence="1">Belongs to the LysR transcriptional regulatory family.</text>
</comment>
<dbReference type="Proteomes" id="UP000242712">
    <property type="component" value="Unassembled WGS sequence"/>
</dbReference>
<dbReference type="InterPro" id="IPR000847">
    <property type="entry name" value="LysR_HTH_N"/>
</dbReference>
<evidence type="ECO:0000256" key="2">
    <source>
        <dbReference type="ARBA" id="ARBA00023015"/>
    </source>
</evidence>
<dbReference type="GO" id="GO:0003677">
    <property type="term" value="F:DNA binding"/>
    <property type="evidence" value="ECO:0007669"/>
    <property type="project" value="UniProtKB-KW"/>
</dbReference>
<dbReference type="PANTHER" id="PTHR30419:SF8">
    <property type="entry name" value="NITROGEN ASSIMILATION TRANSCRIPTIONAL ACTIVATOR-RELATED"/>
    <property type="match status" value="1"/>
</dbReference>
<reference evidence="6 7" key="1">
    <citation type="submission" date="2017-08" db="EMBL/GenBank/DDBJ databases">
        <title>Draft genome sequences of 64 type strains of genus Staph aureus.</title>
        <authorList>
            <person name="Cole K."/>
            <person name="Golubchik T."/>
            <person name="Russell J."/>
            <person name="Foster D."/>
            <person name="Llewelyn M."/>
            <person name="Wilson D."/>
            <person name="Crook D."/>
            <person name="Paul J."/>
        </authorList>
    </citation>
    <scope>NUCLEOTIDE SEQUENCE [LARGE SCALE GENOMIC DNA]</scope>
    <source>
        <strain evidence="6 7">DSM 29875</strain>
    </source>
</reference>
<protein>
    <submittedName>
        <fullName evidence="6">LysR family transcriptional regulator</fullName>
    </submittedName>
</protein>
<keyword evidence="2" id="KW-0805">Transcription regulation</keyword>
<proteinExistence type="inferred from homology"/>
<dbReference type="OrthoDB" id="9803735at2"/>